<keyword evidence="2" id="KW-0812">Transmembrane</keyword>
<dbReference type="EMBL" id="MK500478">
    <property type="protein sequence ID" value="QBK90350.1"/>
    <property type="molecule type" value="Genomic_DNA"/>
</dbReference>
<evidence type="ECO:0000256" key="1">
    <source>
        <dbReference type="SAM" id="MobiDB-lite"/>
    </source>
</evidence>
<gene>
    <name evidence="3" type="ORF">LCPAC103_00310</name>
</gene>
<reference evidence="3" key="1">
    <citation type="journal article" date="2019" name="MBio">
        <title>Virus Genomes from Deep Sea Sediments Expand the Ocean Megavirome and Support Independent Origins of Viral Gigantism.</title>
        <authorList>
            <person name="Backstrom D."/>
            <person name="Yutin N."/>
            <person name="Jorgensen S.L."/>
            <person name="Dharamshi J."/>
            <person name="Homa F."/>
            <person name="Zaremba-Niedwiedzka K."/>
            <person name="Spang A."/>
            <person name="Wolf Y.I."/>
            <person name="Koonin E.V."/>
            <person name="Ettema T.J."/>
        </authorList>
    </citation>
    <scope>NUCLEOTIDE SEQUENCE</scope>
</reference>
<sequence length="210" mass="22957">MSVAVTGDVESGHELSSERSDVEISAPDPSVEDPVEDPELGIEPNDEQLAQTQKLLELRYARSELLNVMREARKKGILSKIKAEIFRVCNIAFLIFLVACSAAMFVVTSVDPRRENIPIIVVSAISTAMLTIYGIIGPGGRGTYYNQISVRLRGMFRTARESLVKLNNSDEMLELVNLNMAEMDQMDLNIYSMGLGTNNGASTIARGAGT</sequence>
<feature type="compositionally biased region" description="Basic and acidic residues" evidence="1">
    <location>
        <begin position="10"/>
        <end position="22"/>
    </location>
</feature>
<feature type="region of interest" description="Disordered" evidence="1">
    <location>
        <begin position="1"/>
        <end position="44"/>
    </location>
</feature>
<evidence type="ECO:0000256" key="2">
    <source>
        <dbReference type="SAM" id="Phobius"/>
    </source>
</evidence>
<name>A0A481Z5K8_9VIRU</name>
<feature type="transmembrane region" description="Helical" evidence="2">
    <location>
        <begin position="85"/>
        <end position="105"/>
    </location>
</feature>
<organism evidence="3">
    <name type="scientific">Pithovirus LCPAC103</name>
    <dbReference type="NCBI Taxonomy" id="2506588"/>
    <lineage>
        <taxon>Viruses</taxon>
        <taxon>Pithoviruses</taxon>
    </lineage>
</organism>
<protein>
    <submittedName>
        <fullName evidence="3">Uncharacterized protein</fullName>
    </submittedName>
</protein>
<keyword evidence="2" id="KW-0472">Membrane</keyword>
<proteinExistence type="predicted"/>
<feature type="transmembrane region" description="Helical" evidence="2">
    <location>
        <begin position="117"/>
        <end position="136"/>
    </location>
</feature>
<keyword evidence="2" id="KW-1133">Transmembrane helix</keyword>
<feature type="compositionally biased region" description="Acidic residues" evidence="1">
    <location>
        <begin position="30"/>
        <end position="44"/>
    </location>
</feature>
<evidence type="ECO:0000313" key="3">
    <source>
        <dbReference type="EMBL" id="QBK90350.1"/>
    </source>
</evidence>
<accession>A0A481Z5K8</accession>